<dbReference type="Pfam" id="PF00067">
    <property type="entry name" value="p450"/>
    <property type="match status" value="1"/>
</dbReference>
<evidence type="ECO:0000256" key="17">
    <source>
        <dbReference type="RuleBase" id="RU000461"/>
    </source>
</evidence>
<keyword evidence="7 16" id="KW-0349">Heme</keyword>
<dbReference type="GO" id="GO:0020037">
    <property type="term" value="F:heme binding"/>
    <property type="evidence" value="ECO:0007669"/>
    <property type="project" value="InterPro"/>
</dbReference>
<dbReference type="Proteomes" id="UP000053240">
    <property type="component" value="Unassembled WGS sequence"/>
</dbReference>
<comment type="subcellular location">
    <subcellularLocation>
        <location evidence="4">Endoplasmic reticulum membrane</location>
        <topology evidence="4">Peripheral membrane protein</topology>
    </subcellularLocation>
    <subcellularLocation>
        <location evidence="3">Microsome membrane</location>
        <topology evidence="3">Peripheral membrane protein</topology>
    </subcellularLocation>
</comment>
<evidence type="ECO:0000256" key="14">
    <source>
        <dbReference type="ARBA" id="ARBA00023136"/>
    </source>
</evidence>
<evidence type="ECO:0000256" key="15">
    <source>
        <dbReference type="ARBA" id="ARBA00047827"/>
    </source>
</evidence>
<keyword evidence="11 17" id="KW-0560">Oxidoreductase</keyword>
<proteinExistence type="inferred from homology"/>
<evidence type="ECO:0000256" key="13">
    <source>
        <dbReference type="ARBA" id="ARBA00023033"/>
    </source>
</evidence>
<dbReference type="GO" id="GO:0005789">
    <property type="term" value="C:endoplasmic reticulum membrane"/>
    <property type="evidence" value="ECO:0007669"/>
    <property type="project" value="UniProtKB-SubCell"/>
</dbReference>
<dbReference type="PRINTS" id="PR00465">
    <property type="entry name" value="EP450IV"/>
</dbReference>
<comment type="function">
    <text evidence="2">May be involved in the metabolism of insect hormones and in the breakdown of synthetic insecticides.</text>
</comment>
<evidence type="ECO:0000256" key="16">
    <source>
        <dbReference type="PIRSR" id="PIRSR602403-1"/>
    </source>
</evidence>
<keyword evidence="19" id="KW-1185">Reference proteome</keyword>
<dbReference type="InterPro" id="IPR036396">
    <property type="entry name" value="Cyt_P450_sf"/>
</dbReference>
<gene>
    <name evidence="18" type="ORF">RR48_00217</name>
</gene>
<organism evidence="18 19">
    <name type="scientific">Papilio machaon</name>
    <name type="common">Old World swallowtail butterfly</name>
    <dbReference type="NCBI Taxonomy" id="76193"/>
    <lineage>
        <taxon>Eukaryota</taxon>
        <taxon>Metazoa</taxon>
        <taxon>Ecdysozoa</taxon>
        <taxon>Arthropoda</taxon>
        <taxon>Hexapoda</taxon>
        <taxon>Insecta</taxon>
        <taxon>Pterygota</taxon>
        <taxon>Neoptera</taxon>
        <taxon>Endopterygota</taxon>
        <taxon>Lepidoptera</taxon>
        <taxon>Glossata</taxon>
        <taxon>Ditrysia</taxon>
        <taxon>Papilionoidea</taxon>
        <taxon>Papilionidae</taxon>
        <taxon>Papilioninae</taxon>
        <taxon>Papilio</taxon>
    </lineage>
</organism>
<comment type="catalytic activity">
    <reaction evidence="15">
        <text>an organic molecule + reduced [NADPH--hemoprotein reductase] + O2 = an alcohol + oxidized [NADPH--hemoprotein reductase] + H2O + H(+)</text>
        <dbReference type="Rhea" id="RHEA:17149"/>
        <dbReference type="Rhea" id="RHEA-COMP:11964"/>
        <dbReference type="Rhea" id="RHEA-COMP:11965"/>
        <dbReference type="ChEBI" id="CHEBI:15377"/>
        <dbReference type="ChEBI" id="CHEBI:15378"/>
        <dbReference type="ChEBI" id="CHEBI:15379"/>
        <dbReference type="ChEBI" id="CHEBI:30879"/>
        <dbReference type="ChEBI" id="CHEBI:57618"/>
        <dbReference type="ChEBI" id="CHEBI:58210"/>
        <dbReference type="ChEBI" id="CHEBI:142491"/>
        <dbReference type="EC" id="1.14.14.1"/>
    </reaction>
</comment>
<dbReference type="EC" id="1.14.14.1" evidence="6"/>
<dbReference type="GO" id="GO:0005506">
    <property type="term" value="F:iron ion binding"/>
    <property type="evidence" value="ECO:0007669"/>
    <property type="project" value="InterPro"/>
</dbReference>
<keyword evidence="14" id="KW-0472">Membrane</keyword>
<comment type="caution">
    <text evidence="18">The sequence shown here is derived from an EMBL/GenBank/DDBJ whole genome shotgun (WGS) entry which is preliminary data.</text>
</comment>
<evidence type="ECO:0000313" key="19">
    <source>
        <dbReference type="Proteomes" id="UP000053240"/>
    </source>
</evidence>
<evidence type="ECO:0000313" key="18">
    <source>
        <dbReference type="EMBL" id="KPJ21677.1"/>
    </source>
</evidence>
<keyword evidence="13 17" id="KW-0503">Monooxygenase</keyword>
<feature type="binding site" description="axial binding residue" evidence="16">
    <location>
        <position position="92"/>
    </location>
    <ligand>
        <name>heme</name>
        <dbReference type="ChEBI" id="CHEBI:30413"/>
    </ligand>
    <ligandPart>
        <name>Fe</name>
        <dbReference type="ChEBI" id="CHEBI:18248"/>
    </ligandPart>
</feature>
<evidence type="ECO:0000256" key="1">
    <source>
        <dbReference type="ARBA" id="ARBA00001971"/>
    </source>
</evidence>
<evidence type="ECO:0000256" key="12">
    <source>
        <dbReference type="ARBA" id="ARBA00023004"/>
    </source>
</evidence>
<evidence type="ECO:0000256" key="10">
    <source>
        <dbReference type="ARBA" id="ARBA00022848"/>
    </source>
</evidence>
<dbReference type="AlphaFoldDB" id="A0A0N1IEW6"/>
<dbReference type="InParanoid" id="A0A0N1IEW6"/>
<dbReference type="PROSITE" id="PS00086">
    <property type="entry name" value="CYTOCHROME_P450"/>
    <property type="match status" value="1"/>
</dbReference>
<dbReference type="GO" id="GO:0016712">
    <property type="term" value="F:oxidoreductase activity, acting on paired donors, with incorporation or reduction of molecular oxygen, reduced flavin or flavoprotein as one donor, and incorporation of one atom of oxygen"/>
    <property type="evidence" value="ECO:0007669"/>
    <property type="project" value="UniProtKB-EC"/>
</dbReference>
<evidence type="ECO:0000256" key="9">
    <source>
        <dbReference type="ARBA" id="ARBA00022824"/>
    </source>
</evidence>
<keyword evidence="10" id="KW-0492">Microsome</keyword>
<protein>
    <recommendedName>
        <fullName evidence="6">unspecific monooxygenase</fullName>
        <ecNumber evidence="6">1.14.14.1</ecNumber>
    </recommendedName>
</protein>
<evidence type="ECO:0000256" key="2">
    <source>
        <dbReference type="ARBA" id="ARBA00003690"/>
    </source>
</evidence>
<evidence type="ECO:0000256" key="8">
    <source>
        <dbReference type="ARBA" id="ARBA00022723"/>
    </source>
</evidence>
<evidence type="ECO:0000256" key="5">
    <source>
        <dbReference type="ARBA" id="ARBA00010617"/>
    </source>
</evidence>
<name>A0A0N1IEW6_PAPMA</name>
<dbReference type="SUPFAM" id="SSF48264">
    <property type="entry name" value="Cytochrome P450"/>
    <property type="match status" value="1"/>
</dbReference>
<dbReference type="PANTHER" id="PTHR24292">
    <property type="entry name" value="CYTOCHROME P450"/>
    <property type="match status" value="1"/>
</dbReference>
<dbReference type="EMBL" id="LADJ01065938">
    <property type="protein sequence ID" value="KPJ21677.1"/>
    <property type="molecule type" value="Genomic_DNA"/>
</dbReference>
<reference evidence="18 19" key="1">
    <citation type="journal article" date="2015" name="Nat. Commun.">
        <title>Outbred genome sequencing and CRISPR/Cas9 gene editing in butterflies.</title>
        <authorList>
            <person name="Li X."/>
            <person name="Fan D."/>
            <person name="Zhang W."/>
            <person name="Liu G."/>
            <person name="Zhang L."/>
            <person name="Zhao L."/>
            <person name="Fang X."/>
            <person name="Chen L."/>
            <person name="Dong Y."/>
            <person name="Chen Y."/>
            <person name="Ding Y."/>
            <person name="Zhao R."/>
            <person name="Feng M."/>
            <person name="Zhu Y."/>
            <person name="Feng Y."/>
            <person name="Jiang X."/>
            <person name="Zhu D."/>
            <person name="Xiang H."/>
            <person name="Feng X."/>
            <person name="Li S."/>
            <person name="Wang J."/>
            <person name="Zhang G."/>
            <person name="Kronforst M.R."/>
            <person name="Wang W."/>
        </authorList>
    </citation>
    <scope>NUCLEOTIDE SEQUENCE [LARGE SCALE GENOMIC DNA]</scope>
    <source>
        <strain evidence="18">Ya'a_city_454_Pm</strain>
        <tissue evidence="18">Whole body</tissue>
    </source>
</reference>
<accession>A0A0N1IEW6</accession>
<dbReference type="PRINTS" id="PR00385">
    <property type="entry name" value="P450"/>
</dbReference>
<keyword evidence="12 16" id="KW-0408">Iron</keyword>
<dbReference type="InterPro" id="IPR050476">
    <property type="entry name" value="Insect_CytP450_Detox"/>
</dbReference>
<sequence length="95" mass="10930">MTYLQQVFDETLRKYPIVDPLQRNAQTDCIIPGTNVTIKKGQTVLVNVLGIHYDPKYYPNPEKFDPERFSPENEKDRHSCAYLPFGTGPRNCIGK</sequence>
<evidence type="ECO:0000256" key="11">
    <source>
        <dbReference type="ARBA" id="ARBA00023002"/>
    </source>
</evidence>
<dbReference type="STRING" id="76193.A0A0N1IEW6"/>
<evidence type="ECO:0000256" key="4">
    <source>
        <dbReference type="ARBA" id="ARBA00004406"/>
    </source>
</evidence>
<evidence type="ECO:0000256" key="7">
    <source>
        <dbReference type="ARBA" id="ARBA00022617"/>
    </source>
</evidence>
<dbReference type="Gene3D" id="1.10.630.10">
    <property type="entry name" value="Cytochrome P450"/>
    <property type="match status" value="1"/>
</dbReference>
<dbReference type="InterPro" id="IPR001128">
    <property type="entry name" value="Cyt_P450"/>
</dbReference>
<evidence type="ECO:0000256" key="6">
    <source>
        <dbReference type="ARBA" id="ARBA00012109"/>
    </source>
</evidence>
<evidence type="ECO:0000256" key="3">
    <source>
        <dbReference type="ARBA" id="ARBA00004174"/>
    </source>
</evidence>
<dbReference type="InterPro" id="IPR017972">
    <property type="entry name" value="Cyt_P450_CS"/>
</dbReference>
<dbReference type="InterPro" id="IPR002403">
    <property type="entry name" value="Cyt_P450_E_grp-IV"/>
</dbReference>
<keyword evidence="9" id="KW-0256">Endoplasmic reticulum</keyword>
<comment type="similarity">
    <text evidence="5 17">Belongs to the cytochrome P450 family.</text>
</comment>
<keyword evidence="8 16" id="KW-0479">Metal-binding</keyword>
<dbReference type="PANTHER" id="PTHR24292:SF100">
    <property type="entry name" value="CYTOCHROME P450 6A16, ISOFORM B-RELATED"/>
    <property type="match status" value="1"/>
</dbReference>
<comment type="cofactor">
    <cofactor evidence="1 16">
        <name>heme</name>
        <dbReference type="ChEBI" id="CHEBI:30413"/>
    </cofactor>
</comment>